<sequence length="298" mass="34275">MCRRGPNGDRDDNTLNNKQILSFLFSALIYSIATVFQWVRLEYDQEDSHYSTACEVVGFLVGYFGWTLMLNTLFLIYDIFYMLYKGKPEKFCIKSIPNSDSPQYKSAHLFFYITISYVFPLLFVWIPLIPGLKGYGSSGYWCWIVVCTGDDDYYEIGYAEQALIWYIPVIVISIVIIGFIVTIIIKLVRLEEKATISCPLLSFPIVFLFVNIIALINRVVVASKHHPVPALAILHSLIDPLWGTMAAITLFVYIGAVHKESFKCSNQLDNQIVRSFIDDTEHDNEDDEDQYQVVEDRY</sequence>
<evidence type="ECO:0008006" key="7">
    <source>
        <dbReference type="Google" id="ProtNLM"/>
    </source>
</evidence>
<dbReference type="PANTHER" id="PTHR23112:SF0">
    <property type="entry name" value="TRANSMEMBRANE PROTEIN 116"/>
    <property type="match status" value="1"/>
</dbReference>
<dbReference type="GO" id="GO:0007189">
    <property type="term" value="P:adenylate cyclase-activating G protein-coupled receptor signaling pathway"/>
    <property type="evidence" value="ECO:0007669"/>
    <property type="project" value="TreeGrafter"/>
</dbReference>
<keyword evidence="4 5" id="KW-0472">Membrane</keyword>
<name>A0A1X7V0J5_AMPQE</name>
<accession>A0A1X7V0J5</accession>
<dbReference type="AlphaFoldDB" id="A0A1X7V0J5"/>
<dbReference type="Gene3D" id="1.20.1070.10">
    <property type="entry name" value="Rhodopsin 7-helix transmembrane proteins"/>
    <property type="match status" value="1"/>
</dbReference>
<keyword evidence="2 5" id="KW-0812">Transmembrane</keyword>
<dbReference type="PANTHER" id="PTHR23112">
    <property type="entry name" value="G PROTEIN-COUPLED RECEPTOR 157-RELATED"/>
    <property type="match status" value="1"/>
</dbReference>
<evidence type="ECO:0000256" key="3">
    <source>
        <dbReference type="ARBA" id="ARBA00022989"/>
    </source>
</evidence>
<evidence type="ECO:0000313" key="6">
    <source>
        <dbReference type="EnsemblMetazoa" id="Aqu2.1.33755_001"/>
    </source>
</evidence>
<evidence type="ECO:0000256" key="2">
    <source>
        <dbReference type="ARBA" id="ARBA00022692"/>
    </source>
</evidence>
<feature type="transmembrane region" description="Helical" evidence="5">
    <location>
        <begin position="59"/>
        <end position="84"/>
    </location>
</feature>
<dbReference type="InParanoid" id="A0A1X7V0J5"/>
<feature type="transmembrane region" description="Helical" evidence="5">
    <location>
        <begin position="20"/>
        <end position="39"/>
    </location>
</feature>
<feature type="transmembrane region" description="Helical" evidence="5">
    <location>
        <begin position="240"/>
        <end position="257"/>
    </location>
</feature>
<evidence type="ECO:0000256" key="5">
    <source>
        <dbReference type="SAM" id="Phobius"/>
    </source>
</evidence>
<reference evidence="6" key="1">
    <citation type="submission" date="2017-05" db="UniProtKB">
        <authorList>
            <consortium name="EnsemblMetazoa"/>
        </authorList>
    </citation>
    <scope>IDENTIFICATION</scope>
</reference>
<feature type="transmembrane region" description="Helical" evidence="5">
    <location>
        <begin position="109"/>
        <end position="128"/>
    </location>
</feature>
<feature type="transmembrane region" description="Helical" evidence="5">
    <location>
        <begin position="200"/>
        <end position="220"/>
    </location>
</feature>
<organism evidence="6">
    <name type="scientific">Amphimedon queenslandica</name>
    <name type="common">Sponge</name>
    <dbReference type="NCBI Taxonomy" id="400682"/>
    <lineage>
        <taxon>Eukaryota</taxon>
        <taxon>Metazoa</taxon>
        <taxon>Porifera</taxon>
        <taxon>Demospongiae</taxon>
        <taxon>Heteroscleromorpha</taxon>
        <taxon>Haplosclerida</taxon>
        <taxon>Niphatidae</taxon>
        <taxon>Amphimedon</taxon>
    </lineage>
</organism>
<protein>
    <recommendedName>
        <fullName evidence="7">G-protein coupled receptors family 2 profile 2 domain-containing protein</fullName>
    </recommendedName>
</protein>
<dbReference type="GO" id="GO:0004930">
    <property type="term" value="F:G protein-coupled receptor activity"/>
    <property type="evidence" value="ECO:0007669"/>
    <property type="project" value="TreeGrafter"/>
</dbReference>
<keyword evidence="3 5" id="KW-1133">Transmembrane helix</keyword>
<feature type="transmembrane region" description="Helical" evidence="5">
    <location>
        <begin position="163"/>
        <end position="188"/>
    </location>
</feature>
<evidence type="ECO:0000256" key="1">
    <source>
        <dbReference type="ARBA" id="ARBA00004141"/>
    </source>
</evidence>
<dbReference type="GO" id="GO:0005886">
    <property type="term" value="C:plasma membrane"/>
    <property type="evidence" value="ECO:0007669"/>
    <property type="project" value="TreeGrafter"/>
</dbReference>
<evidence type="ECO:0000256" key="4">
    <source>
        <dbReference type="ARBA" id="ARBA00023136"/>
    </source>
</evidence>
<dbReference type="EnsemblMetazoa" id="Aqu2.1.33755_001">
    <property type="protein sequence ID" value="Aqu2.1.33755_001"/>
    <property type="gene ID" value="Aqu2.1.33755"/>
</dbReference>
<proteinExistence type="predicted"/>
<comment type="subcellular location">
    <subcellularLocation>
        <location evidence="1">Membrane</location>
        <topology evidence="1">Multi-pass membrane protein</topology>
    </subcellularLocation>
</comment>